<evidence type="ECO:0000256" key="6">
    <source>
        <dbReference type="ARBA" id="ARBA00023235"/>
    </source>
</evidence>
<dbReference type="PANTHER" id="PTHR30511">
    <property type="entry name" value="ALANINE RACEMASE"/>
    <property type="match status" value="1"/>
</dbReference>
<sequence>MTDPARLTGAVLTIDLEAIVANWRRLRDESGSVHVAAVVKADAYGLGVAHVVPALHAAGCRHFFVAHLIEALEVVDILPRGSFVAVLSGLNPGAESACAAAGVIPVLNSLGQARRWIAQARIDNRRLPAILQVDSGMSRLGLPPHEAAELAADQELTERLSILAVMSHLACADEPEAPANLAQAEAFCQLADLFPGVPRSLANSGGCLLGERFAGDIARPGIALYGGDPATGDHAPFAPVVRLEAAVIQMRQIPAGTGVGYGMTWHAPVPTRLATIGVGYADGWLRSLSGQGAAWFGEARLPIVGRVSMDSIIVDISALPEGALAEGDMVELIGPHQTIDDVAHAAGTISYEILTSLGQRYHRVYRPAAAQQELAA</sequence>
<dbReference type="InterPro" id="IPR029066">
    <property type="entry name" value="PLP-binding_barrel"/>
</dbReference>
<dbReference type="AlphaFoldDB" id="A0A7W6BYV8"/>
<evidence type="ECO:0000256" key="5">
    <source>
        <dbReference type="ARBA" id="ARBA00022898"/>
    </source>
</evidence>
<dbReference type="RefSeq" id="WP_183615524.1">
    <property type="nucleotide sequence ID" value="NZ_JACIDY010000001.1"/>
</dbReference>
<dbReference type="CDD" id="cd00430">
    <property type="entry name" value="PLPDE_III_AR"/>
    <property type="match status" value="1"/>
</dbReference>
<dbReference type="GO" id="GO:0030170">
    <property type="term" value="F:pyridoxal phosphate binding"/>
    <property type="evidence" value="ECO:0007669"/>
    <property type="project" value="UniProtKB-UniRule"/>
</dbReference>
<feature type="binding site" evidence="7 9">
    <location>
        <position position="309"/>
    </location>
    <ligand>
        <name>substrate</name>
    </ligand>
</feature>
<name>A0A7W6BYV8_9SPHN</name>
<dbReference type="Pfam" id="PF01168">
    <property type="entry name" value="Ala_racemase_N"/>
    <property type="match status" value="1"/>
</dbReference>
<feature type="domain" description="Alanine racemase C-terminal" evidence="10">
    <location>
        <begin position="240"/>
        <end position="366"/>
    </location>
</feature>
<dbReference type="HAMAP" id="MF_01201">
    <property type="entry name" value="Ala_racemase"/>
    <property type="match status" value="1"/>
</dbReference>
<feature type="active site" description="Proton acceptor; specific for D-alanine" evidence="7">
    <location>
        <position position="40"/>
    </location>
</feature>
<organism evidence="11 12">
    <name type="scientific">Novosphingobium fluoreni</name>
    <dbReference type="NCBI Taxonomy" id="1391222"/>
    <lineage>
        <taxon>Bacteria</taxon>
        <taxon>Pseudomonadati</taxon>
        <taxon>Pseudomonadota</taxon>
        <taxon>Alphaproteobacteria</taxon>
        <taxon>Sphingomonadales</taxon>
        <taxon>Sphingomonadaceae</taxon>
        <taxon>Novosphingobium</taxon>
    </lineage>
</organism>
<proteinExistence type="inferred from homology"/>
<evidence type="ECO:0000259" key="10">
    <source>
        <dbReference type="SMART" id="SM01005"/>
    </source>
</evidence>
<dbReference type="InterPro" id="IPR009006">
    <property type="entry name" value="Ala_racemase/Decarboxylase_C"/>
</dbReference>
<evidence type="ECO:0000313" key="12">
    <source>
        <dbReference type="Proteomes" id="UP000561459"/>
    </source>
</evidence>
<dbReference type="EMBL" id="JACIDY010000001">
    <property type="protein sequence ID" value="MBB3938604.1"/>
    <property type="molecule type" value="Genomic_DNA"/>
</dbReference>
<dbReference type="PROSITE" id="PS00395">
    <property type="entry name" value="ALANINE_RACEMASE"/>
    <property type="match status" value="1"/>
</dbReference>
<dbReference type="PANTHER" id="PTHR30511:SF0">
    <property type="entry name" value="ALANINE RACEMASE, CATABOLIC-RELATED"/>
    <property type="match status" value="1"/>
</dbReference>
<keyword evidence="5 7" id="KW-0663">Pyridoxal phosphate</keyword>
<evidence type="ECO:0000256" key="3">
    <source>
        <dbReference type="ARBA" id="ARBA00007880"/>
    </source>
</evidence>
<dbReference type="GO" id="GO:0030632">
    <property type="term" value="P:D-alanine biosynthetic process"/>
    <property type="evidence" value="ECO:0007669"/>
    <property type="project" value="UniProtKB-UniRule"/>
</dbReference>
<feature type="active site" description="Proton acceptor; specific for L-alanine" evidence="7">
    <location>
        <position position="261"/>
    </location>
</feature>
<comment type="cofactor">
    <cofactor evidence="2 7 8">
        <name>pyridoxal 5'-phosphate</name>
        <dbReference type="ChEBI" id="CHEBI:597326"/>
    </cofactor>
</comment>
<dbReference type="NCBIfam" id="TIGR00492">
    <property type="entry name" value="alr"/>
    <property type="match status" value="1"/>
</dbReference>
<protein>
    <recommendedName>
        <fullName evidence="4 7">Alanine racemase</fullName>
        <ecNumber evidence="4 7">5.1.1.1</ecNumber>
    </recommendedName>
</protein>
<dbReference type="GO" id="GO:0005829">
    <property type="term" value="C:cytosol"/>
    <property type="evidence" value="ECO:0007669"/>
    <property type="project" value="TreeGrafter"/>
</dbReference>
<dbReference type="EC" id="5.1.1.1" evidence="4 7"/>
<feature type="modified residue" description="N6-(pyridoxal phosphate)lysine" evidence="7 8">
    <location>
        <position position="40"/>
    </location>
</feature>
<dbReference type="Gene3D" id="3.20.20.10">
    <property type="entry name" value="Alanine racemase"/>
    <property type="match status" value="1"/>
</dbReference>
<dbReference type="SUPFAM" id="SSF50621">
    <property type="entry name" value="Alanine racemase C-terminal domain-like"/>
    <property type="match status" value="1"/>
</dbReference>
<accession>A0A7W6BYV8</accession>
<evidence type="ECO:0000256" key="9">
    <source>
        <dbReference type="PIRSR" id="PIRSR600821-52"/>
    </source>
</evidence>
<dbReference type="Pfam" id="PF00842">
    <property type="entry name" value="Ala_racemase_C"/>
    <property type="match status" value="1"/>
</dbReference>
<comment type="catalytic activity">
    <reaction evidence="1 7">
        <text>L-alanine = D-alanine</text>
        <dbReference type="Rhea" id="RHEA:20249"/>
        <dbReference type="ChEBI" id="CHEBI:57416"/>
        <dbReference type="ChEBI" id="CHEBI:57972"/>
        <dbReference type="EC" id="5.1.1.1"/>
    </reaction>
</comment>
<keyword evidence="6 7" id="KW-0413">Isomerase</keyword>
<comment type="similarity">
    <text evidence="3 7">Belongs to the alanine racemase family.</text>
</comment>
<dbReference type="InterPro" id="IPR000821">
    <property type="entry name" value="Ala_racemase"/>
</dbReference>
<keyword evidence="12" id="KW-1185">Reference proteome</keyword>
<dbReference type="Gene3D" id="2.40.37.10">
    <property type="entry name" value="Lyase, Ornithine Decarboxylase, Chain A, domain 1"/>
    <property type="match status" value="1"/>
</dbReference>
<gene>
    <name evidence="11" type="ORF">GGR39_000233</name>
</gene>
<dbReference type="PRINTS" id="PR00992">
    <property type="entry name" value="ALARACEMASE"/>
</dbReference>
<evidence type="ECO:0000256" key="2">
    <source>
        <dbReference type="ARBA" id="ARBA00001933"/>
    </source>
</evidence>
<comment type="caution">
    <text evidence="11">The sequence shown here is derived from an EMBL/GenBank/DDBJ whole genome shotgun (WGS) entry which is preliminary data.</text>
</comment>
<dbReference type="SMART" id="SM01005">
    <property type="entry name" value="Ala_racemase_C"/>
    <property type="match status" value="1"/>
</dbReference>
<dbReference type="SUPFAM" id="SSF51419">
    <property type="entry name" value="PLP-binding barrel"/>
    <property type="match status" value="1"/>
</dbReference>
<evidence type="ECO:0000256" key="4">
    <source>
        <dbReference type="ARBA" id="ARBA00013089"/>
    </source>
</evidence>
<dbReference type="InterPro" id="IPR011079">
    <property type="entry name" value="Ala_racemase_C"/>
</dbReference>
<dbReference type="InterPro" id="IPR001608">
    <property type="entry name" value="Ala_racemase_N"/>
</dbReference>
<evidence type="ECO:0000313" key="11">
    <source>
        <dbReference type="EMBL" id="MBB3938604.1"/>
    </source>
</evidence>
<evidence type="ECO:0000256" key="8">
    <source>
        <dbReference type="PIRSR" id="PIRSR600821-50"/>
    </source>
</evidence>
<dbReference type="Proteomes" id="UP000561459">
    <property type="component" value="Unassembled WGS sequence"/>
</dbReference>
<evidence type="ECO:0000256" key="1">
    <source>
        <dbReference type="ARBA" id="ARBA00000316"/>
    </source>
</evidence>
<comment type="pathway">
    <text evidence="7">Amino-acid biosynthesis; D-alanine biosynthesis; D-alanine from L-alanine: step 1/1.</text>
</comment>
<evidence type="ECO:0000256" key="7">
    <source>
        <dbReference type="HAMAP-Rule" id="MF_01201"/>
    </source>
</evidence>
<comment type="function">
    <text evidence="7">Catalyzes the interconversion of L-alanine and D-alanine. May also act on other amino acids.</text>
</comment>
<dbReference type="GO" id="GO:0008784">
    <property type="term" value="F:alanine racemase activity"/>
    <property type="evidence" value="ECO:0007669"/>
    <property type="project" value="UniProtKB-UniRule"/>
</dbReference>
<dbReference type="UniPathway" id="UPA00042">
    <property type="reaction ID" value="UER00497"/>
</dbReference>
<feature type="binding site" evidence="7 9">
    <location>
        <position position="139"/>
    </location>
    <ligand>
        <name>substrate</name>
    </ligand>
</feature>
<reference evidence="11 12" key="1">
    <citation type="submission" date="2020-08" db="EMBL/GenBank/DDBJ databases">
        <title>Genomic Encyclopedia of Type Strains, Phase IV (KMG-IV): sequencing the most valuable type-strain genomes for metagenomic binning, comparative biology and taxonomic classification.</title>
        <authorList>
            <person name="Goeker M."/>
        </authorList>
    </citation>
    <scope>NUCLEOTIDE SEQUENCE [LARGE SCALE GENOMIC DNA]</scope>
    <source>
        <strain evidence="11 12">DSM 27568</strain>
    </source>
</reference>
<dbReference type="InterPro" id="IPR020622">
    <property type="entry name" value="Ala_racemase_pyridoxalP-BS"/>
</dbReference>